<reference evidence="9 10" key="1">
    <citation type="submission" date="2019-03" db="EMBL/GenBank/DDBJ databases">
        <title>Metabolic reconstructions from genomes of highly enriched 'Candidatus Accumulibacter' and 'Candidatus Competibacter' bioreactor populations.</title>
        <authorList>
            <person name="Annavajhala M.K."/>
            <person name="Welles L."/>
            <person name="Abbas B."/>
            <person name="Sorokin D."/>
            <person name="Park H."/>
            <person name="Van Loosdrecht M."/>
            <person name="Chandran K."/>
        </authorList>
    </citation>
    <scope>NUCLEOTIDE SEQUENCE [LARGE SCALE GENOMIC DNA]</scope>
    <source>
        <strain evidence="9 10">SBR_G</strain>
    </source>
</reference>
<evidence type="ECO:0000313" key="10">
    <source>
        <dbReference type="Proteomes" id="UP000760480"/>
    </source>
</evidence>
<feature type="transmembrane region" description="Helical" evidence="8">
    <location>
        <begin position="66"/>
        <end position="83"/>
    </location>
</feature>
<feature type="transmembrane region" description="Helical" evidence="8">
    <location>
        <begin position="311"/>
        <end position="330"/>
    </location>
</feature>
<dbReference type="PANTHER" id="PTHR30472:SF29">
    <property type="entry name" value="VITAMIN B12 IMPORT SYSTEM PERMEASE PROTEIN BTUC"/>
    <property type="match status" value="1"/>
</dbReference>
<evidence type="ECO:0000256" key="4">
    <source>
        <dbReference type="ARBA" id="ARBA00022475"/>
    </source>
</evidence>
<feature type="transmembrane region" description="Helical" evidence="8">
    <location>
        <begin position="95"/>
        <end position="115"/>
    </location>
</feature>
<feature type="transmembrane region" description="Helical" evidence="8">
    <location>
        <begin position="194"/>
        <end position="215"/>
    </location>
</feature>
<dbReference type="EMBL" id="SPMZ01000042">
    <property type="protein sequence ID" value="NMQ20257.1"/>
    <property type="molecule type" value="Genomic_DNA"/>
</dbReference>
<feature type="transmembrane region" description="Helical" evidence="8">
    <location>
        <begin position="122"/>
        <end position="143"/>
    </location>
</feature>
<comment type="caution">
    <text evidence="9">The sequence shown here is derived from an EMBL/GenBank/DDBJ whole genome shotgun (WGS) entry which is preliminary data.</text>
</comment>
<comment type="similarity">
    <text evidence="2">Belongs to the binding-protein-dependent transport system permease family. FecCD subfamily.</text>
</comment>
<evidence type="ECO:0000313" key="9">
    <source>
        <dbReference type="EMBL" id="NMQ20257.1"/>
    </source>
</evidence>
<evidence type="ECO:0000256" key="1">
    <source>
        <dbReference type="ARBA" id="ARBA00004651"/>
    </source>
</evidence>
<comment type="subcellular location">
    <subcellularLocation>
        <location evidence="1">Cell membrane</location>
        <topology evidence="1">Multi-pass membrane protein</topology>
    </subcellularLocation>
</comment>
<sequence>MSRVVDADVRRGRRVIVVLAVLATGLALAGLLLGPLPLSPWQVLTGLIGGDERLALIVLEIRLPRVVLGWMVGASLGLSGAALQGLLRNPLAEPGILGVSASAGLGAVLALYFGLAQVSAWALPLCALGGALLATASLAVLATRDPNPLGLILAGLAVSSLAVALTSLALNLAPNPLALSEMVLWLLGSLRDRGLNDVALAAPFMAAGWVLLLSAGRGLDALTLGEEAARSLGIGLGGLRAQVIGGTALAVGAATAVTGAIGFVGLIAPHLLRPWLGHQPGRLLLPSALAGAVLLMAADLLVRLVPTRQELMLGVVTALIGAPFFLHLLLRGRRTLS</sequence>
<evidence type="ECO:0000256" key="7">
    <source>
        <dbReference type="ARBA" id="ARBA00023136"/>
    </source>
</evidence>
<dbReference type="InterPro" id="IPR000522">
    <property type="entry name" value="ABC_transptr_permease_BtuC"/>
</dbReference>
<dbReference type="CDD" id="cd06550">
    <property type="entry name" value="TM_ABC_iron-siderophores_like"/>
    <property type="match status" value="1"/>
</dbReference>
<keyword evidence="4" id="KW-1003">Cell membrane</keyword>
<evidence type="ECO:0000256" key="6">
    <source>
        <dbReference type="ARBA" id="ARBA00022989"/>
    </source>
</evidence>
<feature type="transmembrane region" description="Helical" evidence="8">
    <location>
        <begin position="149"/>
        <end position="173"/>
    </location>
</feature>
<keyword evidence="6 8" id="KW-1133">Transmembrane helix</keyword>
<feature type="transmembrane region" description="Helical" evidence="8">
    <location>
        <begin position="12"/>
        <end position="33"/>
    </location>
</feature>
<evidence type="ECO:0000256" key="5">
    <source>
        <dbReference type="ARBA" id="ARBA00022692"/>
    </source>
</evidence>
<keyword evidence="10" id="KW-1185">Reference proteome</keyword>
<name>A0ABX1TLH6_9GAMM</name>
<organism evidence="9 10">
    <name type="scientific">Candidatus Competibacter phosphatis</name>
    <dbReference type="NCBI Taxonomy" id="221280"/>
    <lineage>
        <taxon>Bacteria</taxon>
        <taxon>Pseudomonadati</taxon>
        <taxon>Pseudomonadota</taxon>
        <taxon>Gammaproteobacteria</taxon>
        <taxon>Candidatus Competibacteraceae</taxon>
        <taxon>Candidatus Competibacter</taxon>
    </lineage>
</organism>
<evidence type="ECO:0000256" key="2">
    <source>
        <dbReference type="ARBA" id="ARBA00007935"/>
    </source>
</evidence>
<accession>A0ABX1TLH6</accession>
<evidence type="ECO:0000256" key="3">
    <source>
        <dbReference type="ARBA" id="ARBA00022448"/>
    </source>
</evidence>
<proteinExistence type="inferred from homology"/>
<dbReference type="RefSeq" id="WP_169249522.1">
    <property type="nucleotide sequence ID" value="NZ_SPMZ01000042.1"/>
</dbReference>
<dbReference type="PANTHER" id="PTHR30472">
    <property type="entry name" value="FERRIC ENTEROBACTIN TRANSPORT SYSTEM PERMEASE PROTEIN"/>
    <property type="match status" value="1"/>
</dbReference>
<keyword evidence="7 8" id="KW-0472">Membrane</keyword>
<protein>
    <submittedName>
        <fullName evidence="9">Iron ABC transporter permease</fullName>
    </submittedName>
</protein>
<evidence type="ECO:0000256" key="8">
    <source>
        <dbReference type="SAM" id="Phobius"/>
    </source>
</evidence>
<gene>
    <name evidence="9" type="ORF">E4P82_14260</name>
</gene>
<dbReference type="Pfam" id="PF01032">
    <property type="entry name" value="FecCD"/>
    <property type="match status" value="1"/>
</dbReference>
<feature type="transmembrane region" description="Helical" evidence="8">
    <location>
        <begin position="248"/>
        <end position="271"/>
    </location>
</feature>
<dbReference type="Proteomes" id="UP000760480">
    <property type="component" value="Unassembled WGS sequence"/>
</dbReference>
<keyword evidence="3" id="KW-0813">Transport</keyword>
<dbReference type="SUPFAM" id="SSF81345">
    <property type="entry name" value="ABC transporter involved in vitamin B12 uptake, BtuC"/>
    <property type="match status" value="1"/>
</dbReference>
<dbReference type="Gene3D" id="1.10.3470.10">
    <property type="entry name" value="ABC transporter involved in vitamin B12 uptake, BtuC"/>
    <property type="match status" value="1"/>
</dbReference>
<keyword evidence="5 8" id="KW-0812">Transmembrane</keyword>
<dbReference type="InterPro" id="IPR037294">
    <property type="entry name" value="ABC_BtuC-like"/>
</dbReference>
<feature type="transmembrane region" description="Helical" evidence="8">
    <location>
        <begin position="283"/>
        <end position="305"/>
    </location>
</feature>